<dbReference type="SUPFAM" id="SSF89095">
    <property type="entry name" value="GatB/YqeY motif"/>
    <property type="match status" value="1"/>
</dbReference>
<dbReference type="RefSeq" id="WP_307356734.1">
    <property type="nucleotide sequence ID" value="NZ_BAAACJ010000042.1"/>
</dbReference>
<sequence length="475" mass="54883">MNFEKVMGVEVHVELNTKSKIFCSCSTAFGAEPNTHVCPTCLGMPGALPVLNKEVVSLGIKTGLALNCKINKTCRMDRKNYFYVDSPKSYQITQDVYPICRNGYIDIEINNKKKRIGIERIHMEDDAGKLIHKQDGTFIDFNRAGVPLLEIVSKPHMNSSEEVILFLKSLKDIVSSLGVSDCKMEEGSFRCDLNISLKKPEDKNLGVRAEIKNINSFKSVEKAIIYEYERQGNLLESNREVLRETRGWDDSKEKTFTMREKEEGKDYRYFPEGDLATIKISDQWIENIKSNMPELPEDKLKRYKKEYGLSKEEIEILISDSNNSSYFEKAARNCKYYKGLYNFFIGDVFAYLKENNLSIRELNMKEEYLAELINLIFDGKISNNIGKKVFNIILKENKNPLDIIEEKGLTQNNNKDEILELIREVLEQNNDNIQSYKNGKINLFPWFVGQVMKRSRGKANPKLVKELMEKELNRK</sequence>
<dbReference type="InterPro" id="IPR003789">
    <property type="entry name" value="Asn/Gln_tRNA_amidoTrase-B-like"/>
</dbReference>
<dbReference type="SMART" id="SM00845">
    <property type="entry name" value="GatB_Yqey"/>
    <property type="match status" value="1"/>
</dbReference>
<comment type="caution">
    <text evidence="12">The sequence shown here is derived from an EMBL/GenBank/DDBJ whole genome shotgun (WGS) entry which is preliminary data.</text>
</comment>
<protein>
    <recommendedName>
        <fullName evidence="10">Aspartyl/glutamyl-tRNA(Asn/Gln) amidotransferase subunit B</fullName>
        <shortName evidence="10">Asp/Glu-ADT subunit B</shortName>
        <ecNumber evidence="10">6.3.5.-</ecNumber>
    </recommendedName>
</protein>
<dbReference type="NCBIfam" id="NF004014">
    <property type="entry name" value="PRK05477.1-4"/>
    <property type="match status" value="1"/>
</dbReference>
<evidence type="ECO:0000256" key="1">
    <source>
        <dbReference type="ARBA" id="ARBA00005306"/>
    </source>
</evidence>
<keyword evidence="4 10" id="KW-0547">Nucleotide-binding</keyword>
<dbReference type="InterPro" id="IPR014746">
    <property type="entry name" value="Gln_synth/guanido_kin_cat_dom"/>
</dbReference>
<dbReference type="NCBIfam" id="TIGR00133">
    <property type="entry name" value="gatB"/>
    <property type="match status" value="1"/>
</dbReference>
<dbReference type="InterPro" id="IPR017958">
    <property type="entry name" value="Gln-tRNA_amidoTrfase_suB_CS"/>
</dbReference>
<evidence type="ECO:0000256" key="5">
    <source>
        <dbReference type="ARBA" id="ARBA00022840"/>
    </source>
</evidence>
<dbReference type="InterPro" id="IPR042114">
    <property type="entry name" value="GatB_C_1"/>
</dbReference>
<proteinExistence type="inferred from homology"/>
<dbReference type="InterPro" id="IPR017959">
    <property type="entry name" value="Asn/Gln-tRNA_amidoTrfase_suB/E"/>
</dbReference>
<dbReference type="Pfam" id="PF02637">
    <property type="entry name" value="GatB_Yqey"/>
    <property type="match status" value="1"/>
</dbReference>
<dbReference type="Gene3D" id="1.10.10.410">
    <property type="match status" value="1"/>
</dbReference>
<dbReference type="InterPro" id="IPR023168">
    <property type="entry name" value="GatB_Yqey_C_2"/>
</dbReference>
<evidence type="ECO:0000256" key="3">
    <source>
        <dbReference type="ARBA" id="ARBA00022598"/>
    </source>
</evidence>
<accession>A0ABU0JU80</accession>
<dbReference type="SUPFAM" id="SSF55931">
    <property type="entry name" value="Glutamine synthetase/guanido kinase"/>
    <property type="match status" value="1"/>
</dbReference>
<comment type="subunit">
    <text evidence="2 10">Heterotrimer of A, B and C subunits.</text>
</comment>
<evidence type="ECO:0000256" key="4">
    <source>
        <dbReference type="ARBA" id="ARBA00022741"/>
    </source>
</evidence>
<evidence type="ECO:0000256" key="9">
    <source>
        <dbReference type="ARBA" id="ARBA00047913"/>
    </source>
</evidence>
<keyword evidence="13" id="KW-1185">Reference proteome</keyword>
<evidence type="ECO:0000256" key="10">
    <source>
        <dbReference type="HAMAP-Rule" id="MF_00121"/>
    </source>
</evidence>
<dbReference type="PROSITE" id="PS01234">
    <property type="entry name" value="GATB"/>
    <property type="match status" value="1"/>
</dbReference>
<dbReference type="Pfam" id="PF02934">
    <property type="entry name" value="GatB_N"/>
    <property type="match status" value="1"/>
</dbReference>
<evidence type="ECO:0000313" key="13">
    <source>
        <dbReference type="Proteomes" id="UP001224418"/>
    </source>
</evidence>
<comment type="catalytic activity">
    <reaction evidence="9 10">
        <text>L-glutamyl-tRNA(Gln) + L-glutamine + ATP + H2O = L-glutaminyl-tRNA(Gln) + L-glutamate + ADP + phosphate + H(+)</text>
        <dbReference type="Rhea" id="RHEA:17521"/>
        <dbReference type="Rhea" id="RHEA-COMP:9681"/>
        <dbReference type="Rhea" id="RHEA-COMP:9684"/>
        <dbReference type="ChEBI" id="CHEBI:15377"/>
        <dbReference type="ChEBI" id="CHEBI:15378"/>
        <dbReference type="ChEBI" id="CHEBI:29985"/>
        <dbReference type="ChEBI" id="CHEBI:30616"/>
        <dbReference type="ChEBI" id="CHEBI:43474"/>
        <dbReference type="ChEBI" id="CHEBI:58359"/>
        <dbReference type="ChEBI" id="CHEBI:78520"/>
        <dbReference type="ChEBI" id="CHEBI:78521"/>
        <dbReference type="ChEBI" id="CHEBI:456216"/>
    </reaction>
</comment>
<organism evidence="12 13">
    <name type="scientific">Hathewaya limosa</name>
    <name type="common">Clostridium limosum</name>
    <dbReference type="NCBI Taxonomy" id="1536"/>
    <lineage>
        <taxon>Bacteria</taxon>
        <taxon>Bacillati</taxon>
        <taxon>Bacillota</taxon>
        <taxon>Clostridia</taxon>
        <taxon>Eubacteriales</taxon>
        <taxon>Clostridiaceae</taxon>
        <taxon>Hathewaya</taxon>
    </lineage>
</organism>
<evidence type="ECO:0000256" key="6">
    <source>
        <dbReference type="ARBA" id="ARBA00022917"/>
    </source>
</evidence>
<comment type="similarity">
    <text evidence="1 10">Belongs to the GatB/GatE family. GatB subfamily.</text>
</comment>
<comment type="function">
    <text evidence="7 10">Allows the formation of correctly charged Asn-tRNA(Asn) or Gln-tRNA(Gln) through the transamidation of misacylated Asp-tRNA(Asn) or Glu-tRNA(Gln) in organisms which lack either or both of asparaginyl-tRNA or glutaminyl-tRNA synthetases. The reaction takes place in the presence of glutamine and ATP through an activated phospho-Asp-tRNA(Asn) or phospho-Glu-tRNA(Gln).</text>
</comment>
<evidence type="ECO:0000256" key="7">
    <source>
        <dbReference type="ARBA" id="ARBA00024799"/>
    </source>
</evidence>
<dbReference type="InterPro" id="IPR006075">
    <property type="entry name" value="Asn/Gln-tRNA_Trfase_suB/E_cat"/>
</dbReference>
<keyword evidence="6 10" id="KW-0648">Protein biosynthesis</keyword>
<evidence type="ECO:0000256" key="8">
    <source>
        <dbReference type="ARBA" id="ARBA00047380"/>
    </source>
</evidence>
<keyword evidence="5 10" id="KW-0067">ATP-binding</keyword>
<evidence type="ECO:0000256" key="2">
    <source>
        <dbReference type="ARBA" id="ARBA00011123"/>
    </source>
</evidence>
<keyword evidence="3 10" id="KW-0436">Ligase</keyword>
<dbReference type="InterPro" id="IPR004413">
    <property type="entry name" value="GatB"/>
</dbReference>
<dbReference type="GO" id="GO:0050567">
    <property type="term" value="F:glutaminyl-tRNA synthase (glutamine-hydrolyzing) activity"/>
    <property type="evidence" value="ECO:0007669"/>
    <property type="project" value="UniProtKB-EC"/>
</dbReference>
<feature type="domain" description="Asn/Gln amidotransferase" evidence="11">
    <location>
        <begin position="325"/>
        <end position="472"/>
    </location>
</feature>
<evidence type="ECO:0000313" key="12">
    <source>
        <dbReference type="EMBL" id="MDQ0480660.1"/>
    </source>
</evidence>
<reference evidence="12 13" key="1">
    <citation type="submission" date="2023-07" db="EMBL/GenBank/DDBJ databases">
        <title>Genomic Encyclopedia of Type Strains, Phase IV (KMG-IV): sequencing the most valuable type-strain genomes for metagenomic binning, comparative biology and taxonomic classification.</title>
        <authorList>
            <person name="Goeker M."/>
        </authorList>
    </citation>
    <scope>NUCLEOTIDE SEQUENCE [LARGE SCALE GENOMIC DNA]</scope>
    <source>
        <strain evidence="12 13">DSM 1400</strain>
    </source>
</reference>
<evidence type="ECO:0000259" key="11">
    <source>
        <dbReference type="SMART" id="SM00845"/>
    </source>
</evidence>
<dbReference type="EC" id="6.3.5.-" evidence="10"/>
<dbReference type="HAMAP" id="MF_00121">
    <property type="entry name" value="GatB"/>
    <property type="match status" value="1"/>
</dbReference>
<gene>
    <name evidence="10" type="primary">gatB</name>
    <name evidence="12" type="ORF">QOZ93_002409</name>
</gene>
<dbReference type="NCBIfam" id="NF004012">
    <property type="entry name" value="PRK05477.1-2"/>
    <property type="match status" value="1"/>
</dbReference>
<comment type="catalytic activity">
    <reaction evidence="8 10">
        <text>L-aspartyl-tRNA(Asn) + L-glutamine + ATP + H2O = L-asparaginyl-tRNA(Asn) + L-glutamate + ADP + phosphate + 2 H(+)</text>
        <dbReference type="Rhea" id="RHEA:14513"/>
        <dbReference type="Rhea" id="RHEA-COMP:9674"/>
        <dbReference type="Rhea" id="RHEA-COMP:9677"/>
        <dbReference type="ChEBI" id="CHEBI:15377"/>
        <dbReference type="ChEBI" id="CHEBI:15378"/>
        <dbReference type="ChEBI" id="CHEBI:29985"/>
        <dbReference type="ChEBI" id="CHEBI:30616"/>
        <dbReference type="ChEBI" id="CHEBI:43474"/>
        <dbReference type="ChEBI" id="CHEBI:58359"/>
        <dbReference type="ChEBI" id="CHEBI:78515"/>
        <dbReference type="ChEBI" id="CHEBI:78516"/>
        <dbReference type="ChEBI" id="CHEBI:456216"/>
    </reaction>
</comment>
<dbReference type="Gene3D" id="1.10.150.380">
    <property type="entry name" value="GatB domain, N-terminal subdomain"/>
    <property type="match status" value="1"/>
</dbReference>
<dbReference type="GO" id="GO:0050566">
    <property type="term" value="F:asparaginyl-tRNA synthase (glutamine-hydrolyzing) activity"/>
    <property type="evidence" value="ECO:0007669"/>
    <property type="project" value="UniProtKB-EC"/>
</dbReference>
<dbReference type="PANTHER" id="PTHR11659">
    <property type="entry name" value="GLUTAMYL-TRNA GLN AMIDOTRANSFERASE SUBUNIT B MITOCHONDRIAL AND PROKARYOTIC PET112-RELATED"/>
    <property type="match status" value="1"/>
</dbReference>
<dbReference type="Proteomes" id="UP001224418">
    <property type="component" value="Unassembled WGS sequence"/>
</dbReference>
<dbReference type="EMBL" id="JAUSWN010000024">
    <property type="protein sequence ID" value="MDQ0480660.1"/>
    <property type="molecule type" value="Genomic_DNA"/>
</dbReference>
<dbReference type="InterPro" id="IPR018027">
    <property type="entry name" value="Asn/Gln_amidotransferase"/>
</dbReference>
<name>A0ABU0JU80_HATLI</name>